<feature type="compositionally biased region" description="Low complexity" evidence="1">
    <location>
        <begin position="289"/>
        <end position="301"/>
    </location>
</feature>
<evidence type="ECO:0008006" key="4">
    <source>
        <dbReference type="Google" id="ProtNLM"/>
    </source>
</evidence>
<dbReference type="Proteomes" id="UP001556367">
    <property type="component" value="Unassembled WGS sequence"/>
</dbReference>
<evidence type="ECO:0000313" key="3">
    <source>
        <dbReference type="Proteomes" id="UP001556367"/>
    </source>
</evidence>
<feature type="region of interest" description="Disordered" evidence="1">
    <location>
        <begin position="1"/>
        <end position="42"/>
    </location>
</feature>
<accession>A0ABR3K078</accession>
<protein>
    <recommendedName>
        <fullName evidence="4">Arrestin-like N-terminal domain-containing protein</fullName>
    </recommendedName>
</protein>
<feature type="region of interest" description="Disordered" evidence="1">
    <location>
        <begin position="288"/>
        <end position="318"/>
    </location>
</feature>
<keyword evidence="3" id="KW-1185">Reference proteome</keyword>
<comment type="caution">
    <text evidence="2">The sequence shown here is derived from an EMBL/GenBank/DDBJ whole genome shotgun (WGS) entry which is preliminary data.</text>
</comment>
<evidence type="ECO:0000256" key="1">
    <source>
        <dbReference type="SAM" id="MobiDB-lite"/>
    </source>
</evidence>
<name>A0ABR3K078_9AGAR</name>
<evidence type="ECO:0000313" key="2">
    <source>
        <dbReference type="EMBL" id="KAL0960782.1"/>
    </source>
</evidence>
<proteinExistence type="predicted"/>
<dbReference type="Gene3D" id="2.60.40.640">
    <property type="match status" value="1"/>
</dbReference>
<reference evidence="3" key="1">
    <citation type="submission" date="2024-06" db="EMBL/GenBank/DDBJ databases">
        <title>Multi-omics analyses provide insights into the biosynthesis of the anticancer antibiotic pleurotin in Hohenbuehelia grisea.</title>
        <authorList>
            <person name="Weaver J.A."/>
            <person name="Alberti F."/>
        </authorList>
    </citation>
    <scope>NUCLEOTIDE SEQUENCE [LARGE SCALE GENOMIC DNA]</scope>
    <source>
        <strain evidence="3">T-177</strain>
    </source>
</reference>
<organism evidence="2 3">
    <name type="scientific">Hohenbuehelia grisea</name>
    <dbReference type="NCBI Taxonomy" id="104357"/>
    <lineage>
        <taxon>Eukaryota</taxon>
        <taxon>Fungi</taxon>
        <taxon>Dikarya</taxon>
        <taxon>Basidiomycota</taxon>
        <taxon>Agaricomycotina</taxon>
        <taxon>Agaricomycetes</taxon>
        <taxon>Agaricomycetidae</taxon>
        <taxon>Agaricales</taxon>
        <taxon>Pleurotineae</taxon>
        <taxon>Pleurotaceae</taxon>
        <taxon>Hohenbuehelia</taxon>
    </lineage>
</organism>
<dbReference type="InterPro" id="IPR014752">
    <property type="entry name" value="Arrestin-like_C"/>
</dbReference>
<sequence>MSNACLPDYTPPAPLPEYSFDPLSGEQRLEHTPRPGSRPTPTGVFIRKAKKVTVVLQDQEDDARIPSFGRHAVVSGSLCLEQPEVVSEVIVKLEGRMDLTISEGGSKSHSLVNDSFTLWRSSTCQDSCPSTIPFSIIIPSSYEDGDRSRPLPPSYDVAFPGVPGLFAKVVYNLVIILRKARHPKLSFLTKKQIITIRLNYYPRTRPHRPNLENPSLFSSLKIAPEEWQQASAKMKTRPQATIKSIDCHLMVPAAQIFAVSDTIPFHVQLTGPISSLRAFLPHPVPETVPSSPASSFSSPSFSLPPPIPPPKRGRTRTLVPPKPTIRVFLLRQIAVEVRAQKAWRNCTLGEGKLWPLPPRATSTDCLISADEDAHLDWEGEVRCREDIIVGGFNAGKVTVKDFIVLALTPPDPHTSPLLELQHAHPIRLVTDPWLDTTGPEHDAH</sequence>
<gene>
    <name evidence="2" type="ORF">HGRIS_005803</name>
</gene>
<dbReference type="EMBL" id="JASNQZ010000001">
    <property type="protein sequence ID" value="KAL0960782.1"/>
    <property type="molecule type" value="Genomic_DNA"/>
</dbReference>